<name>A0A1J1IC15_9DIPT</name>
<dbReference type="EMBL" id="CVRI01000047">
    <property type="protein sequence ID" value="CRK97776.1"/>
    <property type="molecule type" value="Genomic_DNA"/>
</dbReference>
<accession>A0A1J1IC15</accession>
<sequence length="73" mass="8234">MQLTFISHYLEAYTMILLCTHPSPTTTHLMACIAVSLCDYNIFVIQKEVGYPLGSLSMSRAKRQAQLKLIISQ</sequence>
<dbReference type="AlphaFoldDB" id="A0A1J1IC15"/>
<keyword evidence="2" id="KW-1185">Reference proteome</keyword>
<proteinExistence type="predicted"/>
<evidence type="ECO:0000313" key="2">
    <source>
        <dbReference type="Proteomes" id="UP000183832"/>
    </source>
</evidence>
<organism evidence="1 2">
    <name type="scientific">Clunio marinus</name>
    <dbReference type="NCBI Taxonomy" id="568069"/>
    <lineage>
        <taxon>Eukaryota</taxon>
        <taxon>Metazoa</taxon>
        <taxon>Ecdysozoa</taxon>
        <taxon>Arthropoda</taxon>
        <taxon>Hexapoda</taxon>
        <taxon>Insecta</taxon>
        <taxon>Pterygota</taxon>
        <taxon>Neoptera</taxon>
        <taxon>Endopterygota</taxon>
        <taxon>Diptera</taxon>
        <taxon>Nematocera</taxon>
        <taxon>Chironomoidea</taxon>
        <taxon>Chironomidae</taxon>
        <taxon>Clunio</taxon>
    </lineage>
</organism>
<protein>
    <submittedName>
        <fullName evidence="1">CLUMA_CG011155, isoform A</fullName>
    </submittedName>
</protein>
<evidence type="ECO:0000313" key="1">
    <source>
        <dbReference type="EMBL" id="CRK97776.1"/>
    </source>
</evidence>
<gene>
    <name evidence="1" type="ORF">CLUMA_CG011155</name>
</gene>
<reference evidence="1 2" key="1">
    <citation type="submission" date="2015-04" db="EMBL/GenBank/DDBJ databases">
        <authorList>
            <person name="Syromyatnikov M.Y."/>
            <person name="Popov V.N."/>
        </authorList>
    </citation>
    <scope>NUCLEOTIDE SEQUENCE [LARGE SCALE GENOMIC DNA]</scope>
</reference>
<dbReference type="Proteomes" id="UP000183832">
    <property type="component" value="Unassembled WGS sequence"/>
</dbReference>